<dbReference type="Pfam" id="PF01370">
    <property type="entry name" value="Epimerase"/>
    <property type="match status" value="1"/>
</dbReference>
<evidence type="ECO:0000256" key="1">
    <source>
        <dbReference type="ARBA" id="ARBA00001911"/>
    </source>
</evidence>
<feature type="domain" description="NAD-dependent epimerase/dehydratase" evidence="6">
    <location>
        <begin position="31"/>
        <end position="278"/>
    </location>
</feature>
<comment type="cofactor">
    <cofactor evidence="1">
        <name>NAD(+)</name>
        <dbReference type="ChEBI" id="CHEBI:57540"/>
    </cofactor>
</comment>
<dbReference type="GO" id="GO:0048040">
    <property type="term" value="F:UDP-glucuronate decarboxylase activity"/>
    <property type="evidence" value="ECO:0007669"/>
    <property type="project" value="TreeGrafter"/>
</dbReference>
<accession>A0A1F6DCW8</accession>
<gene>
    <name evidence="7" type="ORF">A3C89_01720</name>
</gene>
<organism evidence="7 8">
    <name type="scientific">Candidatus Kaiserbacteria bacterium RIFCSPHIGHO2_02_FULL_50_50</name>
    <dbReference type="NCBI Taxonomy" id="1798492"/>
    <lineage>
        <taxon>Bacteria</taxon>
        <taxon>Candidatus Kaiseribacteriota</taxon>
    </lineage>
</organism>
<dbReference type="Gene3D" id="3.40.50.720">
    <property type="entry name" value="NAD(P)-binding Rossmann-like Domain"/>
    <property type="match status" value="1"/>
</dbReference>
<name>A0A1F6DCW8_9BACT</name>
<dbReference type="AlphaFoldDB" id="A0A1F6DCW8"/>
<evidence type="ECO:0000256" key="2">
    <source>
        <dbReference type="ARBA" id="ARBA00022793"/>
    </source>
</evidence>
<dbReference type="GO" id="GO:0042732">
    <property type="term" value="P:D-xylose metabolic process"/>
    <property type="evidence" value="ECO:0007669"/>
    <property type="project" value="InterPro"/>
</dbReference>
<dbReference type="InterPro" id="IPR044516">
    <property type="entry name" value="UXS-like"/>
</dbReference>
<dbReference type="SUPFAM" id="SSF51735">
    <property type="entry name" value="NAD(P)-binding Rossmann-fold domains"/>
    <property type="match status" value="1"/>
</dbReference>
<feature type="transmembrane region" description="Helical" evidence="5">
    <location>
        <begin position="31"/>
        <end position="51"/>
    </location>
</feature>
<sequence>MTKNPNAIVHEDIVHMANQPFDWNKLENTTVLVTGASGFLATYIVELLLYLSAYEKKNITVLALVRDKAKAQRRFKHHGTRKDLVFLAQDVCTPLDAGSLGPVDYIIHAASQASPKFYGSDPVGTILPNVLGTQHLLTLAQEKASRALLFVSSGEVYGNLQSHQIPNTETEFGYLDPMDVRSCYGEAKRMGENLCVSSWRQYCIPVKIVRPFHTYGPGMDLNDGRVFADFVADIVSDRDIVMKSDGKNTRAFCYIADAVLGFFAVLLKGDDGEAYNIGSERETSILALAEMLVTIFPEKNLCVVRHDVCSPAGYVGTKISRTCPDISKSKQIGWMPRVDIREGFTRTIRSYLMP</sequence>
<evidence type="ECO:0000313" key="8">
    <source>
        <dbReference type="Proteomes" id="UP000178794"/>
    </source>
</evidence>
<evidence type="ECO:0000256" key="3">
    <source>
        <dbReference type="ARBA" id="ARBA00023027"/>
    </source>
</evidence>
<evidence type="ECO:0000256" key="4">
    <source>
        <dbReference type="ARBA" id="ARBA00023239"/>
    </source>
</evidence>
<keyword evidence="5" id="KW-0812">Transmembrane</keyword>
<evidence type="ECO:0000256" key="5">
    <source>
        <dbReference type="SAM" id="Phobius"/>
    </source>
</evidence>
<dbReference type="GO" id="GO:0070403">
    <property type="term" value="F:NAD+ binding"/>
    <property type="evidence" value="ECO:0007669"/>
    <property type="project" value="InterPro"/>
</dbReference>
<proteinExistence type="predicted"/>
<evidence type="ECO:0000259" key="6">
    <source>
        <dbReference type="Pfam" id="PF01370"/>
    </source>
</evidence>
<reference evidence="7 8" key="1">
    <citation type="journal article" date="2016" name="Nat. Commun.">
        <title>Thousands of microbial genomes shed light on interconnected biogeochemical processes in an aquifer system.</title>
        <authorList>
            <person name="Anantharaman K."/>
            <person name="Brown C.T."/>
            <person name="Hug L.A."/>
            <person name="Sharon I."/>
            <person name="Castelle C.J."/>
            <person name="Probst A.J."/>
            <person name="Thomas B.C."/>
            <person name="Singh A."/>
            <person name="Wilkins M.J."/>
            <person name="Karaoz U."/>
            <person name="Brodie E.L."/>
            <person name="Williams K.H."/>
            <person name="Hubbard S.S."/>
            <person name="Banfield J.F."/>
        </authorList>
    </citation>
    <scope>NUCLEOTIDE SEQUENCE [LARGE SCALE GENOMIC DNA]</scope>
</reference>
<keyword evidence="5" id="KW-1133">Transmembrane helix</keyword>
<dbReference type="InterPro" id="IPR001509">
    <property type="entry name" value="Epimerase_deHydtase"/>
</dbReference>
<dbReference type="GO" id="GO:0005737">
    <property type="term" value="C:cytoplasm"/>
    <property type="evidence" value="ECO:0007669"/>
    <property type="project" value="TreeGrafter"/>
</dbReference>
<dbReference type="InterPro" id="IPR036291">
    <property type="entry name" value="NAD(P)-bd_dom_sf"/>
</dbReference>
<dbReference type="STRING" id="1798492.A3C89_01720"/>
<keyword evidence="2" id="KW-0210">Decarboxylase</keyword>
<keyword evidence="3" id="KW-0520">NAD</keyword>
<dbReference type="EMBL" id="MFLF01000020">
    <property type="protein sequence ID" value="OGG59180.1"/>
    <property type="molecule type" value="Genomic_DNA"/>
</dbReference>
<dbReference type="Proteomes" id="UP000178794">
    <property type="component" value="Unassembled WGS sequence"/>
</dbReference>
<evidence type="ECO:0000313" key="7">
    <source>
        <dbReference type="EMBL" id="OGG59180.1"/>
    </source>
</evidence>
<protein>
    <submittedName>
        <fullName evidence="7">UDP-glucuronate decarboxylase</fullName>
    </submittedName>
</protein>
<dbReference type="PANTHER" id="PTHR43078">
    <property type="entry name" value="UDP-GLUCURONIC ACID DECARBOXYLASE-RELATED"/>
    <property type="match status" value="1"/>
</dbReference>
<keyword evidence="4" id="KW-0456">Lyase</keyword>
<dbReference type="PANTHER" id="PTHR43078:SF7">
    <property type="entry name" value="UDP-GLUCURONATE DECARBOXYLASE"/>
    <property type="match status" value="1"/>
</dbReference>
<comment type="caution">
    <text evidence="7">The sequence shown here is derived from an EMBL/GenBank/DDBJ whole genome shotgun (WGS) entry which is preliminary data.</text>
</comment>
<keyword evidence="5" id="KW-0472">Membrane</keyword>